<dbReference type="SMART" id="SM00640">
    <property type="entry name" value="Glyco_32"/>
    <property type="match status" value="1"/>
</dbReference>
<dbReference type="Proteomes" id="UP000028868">
    <property type="component" value="Unassembled WGS sequence"/>
</dbReference>
<protein>
    <recommendedName>
        <fullName evidence="4 8">Sucrose-6-phosphate hydrolase</fullName>
        <ecNumber evidence="3 8">3.2.1.26</ecNumber>
    </recommendedName>
    <alternativeName>
        <fullName evidence="7 9">Invertase</fullName>
    </alternativeName>
</protein>
<evidence type="ECO:0000256" key="5">
    <source>
        <dbReference type="ARBA" id="ARBA00022801"/>
    </source>
</evidence>
<dbReference type="Gene3D" id="2.60.120.560">
    <property type="entry name" value="Exo-inulinase, domain 1"/>
    <property type="match status" value="1"/>
</dbReference>
<keyword evidence="5 8" id="KW-0378">Hydrolase</keyword>
<dbReference type="NCBIfam" id="TIGR01322">
    <property type="entry name" value="scrB_fam"/>
    <property type="match status" value="1"/>
</dbReference>
<evidence type="ECO:0000256" key="3">
    <source>
        <dbReference type="ARBA" id="ARBA00012758"/>
    </source>
</evidence>
<keyword evidence="9" id="KW-0963">Cytoplasm</keyword>
<comment type="function">
    <text evidence="9">Enables the bacterium to metabolize sucrose as a sole carbon source.</text>
</comment>
<dbReference type="InterPro" id="IPR018053">
    <property type="entry name" value="Glyco_hydro_32_AS"/>
</dbReference>
<dbReference type="InterPro" id="IPR023296">
    <property type="entry name" value="Glyco_hydro_beta-prop_sf"/>
</dbReference>
<evidence type="ECO:0000256" key="2">
    <source>
        <dbReference type="ARBA" id="ARBA00009902"/>
    </source>
</evidence>
<proteinExistence type="inferred from homology"/>
<dbReference type="InterPro" id="IPR051214">
    <property type="entry name" value="GH32_Enzymes"/>
</dbReference>
<dbReference type="PROSITE" id="PS00609">
    <property type="entry name" value="GLYCOSYL_HYDROL_F32"/>
    <property type="match status" value="1"/>
</dbReference>
<dbReference type="EC" id="3.2.1.26" evidence="3 8"/>
<evidence type="ECO:0000259" key="11">
    <source>
        <dbReference type="Pfam" id="PF08244"/>
    </source>
</evidence>
<dbReference type="InterPro" id="IPR013148">
    <property type="entry name" value="Glyco_hydro_32_N"/>
</dbReference>
<dbReference type="Pfam" id="PF08244">
    <property type="entry name" value="Glyco_hydro_32C"/>
    <property type="match status" value="1"/>
</dbReference>
<keyword evidence="13" id="KW-1185">Reference proteome</keyword>
<comment type="subcellular location">
    <subcellularLocation>
        <location evidence="9">Cytoplasm</location>
    </subcellularLocation>
</comment>
<dbReference type="EMBL" id="CCDI010000001">
    <property type="protein sequence ID" value="CDQ23211.1"/>
    <property type="molecule type" value="Genomic_DNA"/>
</dbReference>
<dbReference type="SUPFAM" id="SSF75005">
    <property type="entry name" value="Arabinanase/levansucrase/invertase"/>
    <property type="match status" value="1"/>
</dbReference>
<evidence type="ECO:0000256" key="7">
    <source>
        <dbReference type="ARBA" id="ARBA00033367"/>
    </source>
</evidence>
<comment type="pathway">
    <text evidence="1 9">Glycan biosynthesis; sucrose metabolism.</text>
</comment>
<dbReference type="PANTHER" id="PTHR43101:SF1">
    <property type="entry name" value="BETA-FRUCTOSIDASE"/>
    <property type="match status" value="1"/>
</dbReference>
<dbReference type="UniPathway" id="UPA00238"/>
<gene>
    <name evidence="12" type="primary">scrB_1</name>
    <name evidence="12" type="ORF">BN983_01433</name>
</gene>
<sequence>MREGIIGEVQSKEVVTLTNRDVQLRRAAENEILKQKETVESDPYRQKYHHMPPVGLMNDPNGLIQWKGTYHFFYQWMPFETAHGAKFWGHYTSNDLIHWKHENIALTPSEVFDQGGVYSGSAVIHNDQLHLFYTGNIDGEQKPETEYQCLAISEDGVTFEKKGIVIETPAGYTAHFRDPKVWKEDQIWYMVVGAQSEDLQGNVLLFSSNDLRNWVMVGPIAGSKQGGLGEFGCMWECPDLFELDGKDLLIVCPQGLEADGMNYANTYQSGYFAGELNKEEGKFSHGHFQELDRGFEFYAPQTMIDEKGRRLLVGWMGVPDQYEQAHPTVENHWIHCMTIPRELKWDGKKIIQAPVPELKEMRGPVLMHSSVTIKNDQKAVRGVQGRAIELNLEFDELEDQFAIELFQYASLSYKDDVLTLSRPHLEDKSKTEFRRVLLDRDLKNLRLFIDHSSLEVFVNEGEEVFTSRIYPQPNEEHILFTSLGATTFSVEKWGLSGYQYR</sequence>
<feature type="domain" description="Glycosyl hydrolase family 32 N-terminal" evidence="10">
    <location>
        <begin position="49"/>
        <end position="354"/>
    </location>
</feature>
<name>A0A024P4L2_9BACI</name>
<dbReference type="GO" id="GO:0005737">
    <property type="term" value="C:cytoplasm"/>
    <property type="evidence" value="ECO:0007669"/>
    <property type="project" value="UniProtKB-SubCell"/>
</dbReference>
<dbReference type="Gene3D" id="2.115.10.20">
    <property type="entry name" value="Glycosyl hydrolase domain, family 43"/>
    <property type="match status" value="1"/>
</dbReference>
<evidence type="ECO:0000256" key="6">
    <source>
        <dbReference type="ARBA" id="ARBA00023295"/>
    </source>
</evidence>
<dbReference type="InterPro" id="IPR013189">
    <property type="entry name" value="Glyco_hydro_32_C"/>
</dbReference>
<dbReference type="GO" id="GO:0005985">
    <property type="term" value="P:sucrose metabolic process"/>
    <property type="evidence" value="ECO:0007669"/>
    <property type="project" value="UniProtKB-UniPathway"/>
</dbReference>
<keyword evidence="6 8" id="KW-0326">Glycosidase</keyword>
<dbReference type="Pfam" id="PF00251">
    <property type="entry name" value="Glyco_hydro_32N"/>
    <property type="match status" value="1"/>
</dbReference>
<comment type="similarity">
    <text evidence="2 8">Belongs to the glycosyl hydrolase 32 family.</text>
</comment>
<dbReference type="InterPro" id="IPR001362">
    <property type="entry name" value="Glyco_hydro_32"/>
</dbReference>
<dbReference type="AlphaFoldDB" id="A0A024P4L2"/>
<dbReference type="InterPro" id="IPR013320">
    <property type="entry name" value="ConA-like_dom_sf"/>
</dbReference>
<evidence type="ECO:0000256" key="9">
    <source>
        <dbReference type="RuleBase" id="RU365015"/>
    </source>
</evidence>
<organism evidence="12 13">
    <name type="scientific">Halobacillus karajensis</name>
    <dbReference type="NCBI Taxonomy" id="195088"/>
    <lineage>
        <taxon>Bacteria</taxon>
        <taxon>Bacillati</taxon>
        <taxon>Bacillota</taxon>
        <taxon>Bacilli</taxon>
        <taxon>Bacillales</taxon>
        <taxon>Bacillaceae</taxon>
        <taxon>Halobacillus</taxon>
    </lineage>
</organism>
<comment type="catalytic activity">
    <reaction evidence="8">
        <text>Hydrolysis of terminal non-reducing beta-D-fructofuranoside residues in beta-D-fructofuranosides.</text>
        <dbReference type="EC" id="3.2.1.26"/>
    </reaction>
</comment>
<evidence type="ECO:0000256" key="4">
    <source>
        <dbReference type="ARBA" id="ARBA00019623"/>
    </source>
</evidence>
<reference evidence="13" key="1">
    <citation type="submission" date="2014-03" db="EMBL/GenBank/DDBJ databases">
        <authorList>
            <person name="Urmite Genomes U."/>
        </authorList>
    </citation>
    <scope>NUCLEOTIDE SEQUENCE [LARGE SCALE GENOMIC DNA]</scope>
    <source>
        <strain evidence="13">HD-03</strain>
    </source>
</reference>
<feature type="domain" description="Glycosyl hydrolase family 32 C-terminal" evidence="11">
    <location>
        <begin position="359"/>
        <end position="488"/>
    </location>
</feature>
<evidence type="ECO:0000256" key="8">
    <source>
        <dbReference type="RuleBase" id="RU362110"/>
    </source>
</evidence>
<comment type="caution">
    <text evidence="12">The sequence shown here is derived from an EMBL/GenBank/DDBJ whole genome shotgun (WGS) entry which is preliminary data.</text>
</comment>
<evidence type="ECO:0000256" key="1">
    <source>
        <dbReference type="ARBA" id="ARBA00004914"/>
    </source>
</evidence>
<accession>A0A024P4L2</accession>
<dbReference type="SUPFAM" id="SSF49899">
    <property type="entry name" value="Concanavalin A-like lectins/glucanases"/>
    <property type="match status" value="1"/>
</dbReference>
<evidence type="ECO:0000313" key="13">
    <source>
        <dbReference type="Proteomes" id="UP000028868"/>
    </source>
</evidence>
<evidence type="ECO:0000313" key="12">
    <source>
        <dbReference type="EMBL" id="CDQ23211.1"/>
    </source>
</evidence>
<reference evidence="12 13" key="2">
    <citation type="submission" date="2014-05" db="EMBL/GenBank/DDBJ databases">
        <title>Draft genome sequence of Halobacillus karajensis HK-03.</title>
        <authorList>
            <person name="Khelaifia S."/>
            <person name="Croce O."/>
            <person name="Lagier J.C."/>
            <person name="Raoult D."/>
        </authorList>
    </citation>
    <scope>NUCLEOTIDE SEQUENCE [LARGE SCALE GENOMIC DNA]</scope>
    <source>
        <strain evidence="12 13">HD-03</strain>
    </source>
</reference>
<dbReference type="InterPro" id="IPR006232">
    <property type="entry name" value="Suc6P_hydrolase"/>
</dbReference>
<keyword evidence="9" id="KW-0119">Carbohydrate metabolism</keyword>
<dbReference type="GO" id="GO:0004564">
    <property type="term" value="F:beta-fructofuranosidase activity"/>
    <property type="evidence" value="ECO:0007669"/>
    <property type="project" value="UniProtKB-EC"/>
</dbReference>
<dbReference type="PANTHER" id="PTHR43101">
    <property type="entry name" value="BETA-FRUCTOSIDASE"/>
    <property type="match status" value="1"/>
</dbReference>
<evidence type="ECO:0000259" key="10">
    <source>
        <dbReference type="Pfam" id="PF00251"/>
    </source>
</evidence>
<dbReference type="CDD" id="cd18623">
    <property type="entry name" value="GH32_ScrB-like"/>
    <property type="match status" value="1"/>
</dbReference>